<evidence type="ECO:0000313" key="3">
    <source>
        <dbReference type="Proteomes" id="UP000501690"/>
    </source>
</evidence>
<keyword evidence="3" id="KW-1185">Reference proteome</keyword>
<accession>A0A4D6MUC2</accession>
<evidence type="ECO:0000256" key="1">
    <source>
        <dbReference type="SAM" id="MobiDB-lite"/>
    </source>
</evidence>
<dbReference type="Proteomes" id="UP000501690">
    <property type="component" value="Linkage Group LG8"/>
</dbReference>
<proteinExistence type="predicted"/>
<sequence>MAVPPLNRSTSQHSSLFTNLHQIHAPQIGKRELTSESLSRVARANKIHASTPAFLHHSTASNCNIESRPPQICTNLQRKQQRRQPTAALATAFTQSTVMTPSLQQRTSSSPENRIPMNAPAVAPYSCHHSFASTQRFCIFIAHDAGHRRSAIPAAPPWNLHRDNESTHQIPSPSLQHFTGKRTGNSEPPQICTTSKHRTEPATTPEQPLFAVSRAAKGGRNMEAKTLI</sequence>
<evidence type="ECO:0000313" key="2">
    <source>
        <dbReference type="EMBL" id="QCE03719.1"/>
    </source>
</evidence>
<name>A0A4D6MUC2_VIGUN</name>
<feature type="region of interest" description="Disordered" evidence="1">
    <location>
        <begin position="164"/>
        <end position="204"/>
    </location>
</feature>
<protein>
    <submittedName>
        <fullName evidence="2">Uncharacterized protein</fullName>
    </submittedName>
</protein>
<organism evidence="2 3">
    <name type="scientific">Vigna unguiculata</name>
    <name type="common">Cowpea</name>
    <dbReference type="NCBI Taxonomy" id="3917"/>
    <lineage>
        <taxon>Eukaryota</taxon>
        <taxon>Viridiplantae</taxon>
        <taxon>Streptophyta</taxon>
        <taxon>Embryophyta</taxon>
        <taxon>Tracheophyta</taxon>
        <taxon>Spermatophyta</taxon>
        <taxon>Magnoliopsida</taxon>
        <taxon>eudicotyledons</taxon>
        <taxon>Gunneridae</taxon>
        <taxon>Pentapetalae</taxon>
        <taxon>rosids</taxon>
        <taxon>fabids</taxon>
        <taxon>Fabales</taxon>
        <taxon>Fabaceae</taxon>
        <taxon>Papilionoideae</taxon>
        <taxon>50 kb inversion clade</taxon>
        <taxon>NPAAA clade</taxon>
        <taxon>indigoferoid/millettioid clade</taxon>
        <taxon>Phaseoleae</taxon>
        <taxon>Vigna</taxon>
    </lineage>
</organism>
<reference evidence="2 3" key="1">
    <citation type="submission" date="2019-04" db="EMBL/GenBank/DDBJ databases">
        <title>An improved genome assembly and genetic linkage map for asparagus bean, Vigna unguiculata ssp. sesquipedialis.</title>
        <authorList>
            <person name="Xia Q."/>
            <person name="Zhang R."/>
            <person name="Dong Y."/>
        </authorList>
    </citation>
    <scope>NUCLEOTIDE SEQUENCE [LARGE SCALE GENOMIC DNA]</scope>
    <source>
        <tissue evidence="2">Leaf</tissue>
    </source>
</reference>
<gene>
    <name evidence="2" type="ORF">DEO72_LG8g1744</name>
</gene>
<dbReference type="AlphaFoldDB" id="A0A4D6MUC2"/>
<feature type="compositionally biased region" description="Polar residues" evidence="1">
    <location>
        <begin position="167"/>
        <end position="194"/>
    </location>
</feature>
<dbReference type="EMBL" id="CP039352">
    <property type="protein sequence ID" value="QCE03719.1"/>
    <property type="molecule type" value="Genomic_DNA"/>
</dbReference>